<protein>
    <submittedName>
        <fullName evidence="2">Uncharacterized protein</fullName>
    </submittedName>
</protein>
<gene>
    <name evidence="2" type="ORF">PAMC26577_09475</name>
</gene>
<accession>A0A242N0I5</accession>
<dbReference type="Proteomes" id="UP000195221">
    <property type="component" value="Unassembled WGS sequence"/>
</dbReference>
<dbReference type="AlphaFoldDB" id="A0A242N0I5"/>
<reference evidence="2 3" key="1">
    <citation type="submission" date="2017-03" db="EMBL/GenBank/DDBJ databases">
        <title>Genome analysis of strain PAMC 26577.</title>
        <authorList>
            <person name="Oh H.-M."/>
            <person name="Yang J.-A."/>
        </authorList>
    </citation>
    <scope>NUCLEOTIDE SEQUENCE [LARGE SCALE GENOMIC DNA]</scope>
    <source>
        <strain evidence="2 3">PAMC 26577</strain>
    </source>
</reference>
<name>A0A242N0I5_CABSO</name>
<feature type="region of interest" description="Disordered" evidence="1">
    <location>
        <begin position="1"/>
        <end position="25"/>
    </location>
</feature>
<evidence type="ECO:0000313" key="2">
    <source>
        <dbReference type="EMBL" id="OTP77187.1"/>
    </source>
</evidence>
<feature type="compositionally biased region" description="Basic and acidic residues" evidence="1">
    <location>
        <begin position="1"/>
        <end position="15"/>
    </location>
</feature>
<sequence length="52" mass="5709">MKDFHGNGSGARERSQPTMLATHPRTTKRSLLISIALKVLMGRVKLTRFGAA</sequence>
<proteinExistence type="predicted"/>
<evidence type="ECO:0000313" key="3">
    <source>
        <dbReference type="Proteomes" id="UP000195221"/>
    </source>
</evidence>
<comment type="caution">
    <text evidence="2">The sequence shown here is derived from an EMBL/GenBank/DDBJ whole genome shotgun (WGS) entry which is preliminary data.</text>
</comment>
<evidence type="ECO:0000256" key="1">
    <source>
        <dbReference type="SAM" id="MobiDB-lite"/>
    </source>
</evidence>
<dbReference type="EMBL" id="NBTZ01000033">
    <property type="protein sequence ID" value="OTP77187.1"/>
    <property type="molecule type" value="Genomic_DNA"/>
</dbReference>
<organism evidence="2 3">
    <name type="scientific">Caballeronia sordidicola</name>
    <name type="common">Burkholderia sordidicola</name>
    <dbReference type="NCBI Taxonomy" id="196367"/>
    <lineage>
        <taxon>Bacteria</taxon>
        <taxon>Pseudomonadati</taxon>
        <taxon>Pseudomonadota</taxon>
        <taxon>Betaproteobacteria</taxon>
        <taxon>Burkholderiales</taxon>
        <taxon>Burkholderiaceae</taxon>
        <taxon>Caballeronia</taxon>
    </lineage>
</organism>